<feature type="chain" id="PRO_5007281597" description="Lysozyme inhibitor LprI-like N-terminal domain-containing protein" evidence="1">
    <location>
        <begin position="20"/>
        <end position="139"/>
    </location>
</feature>
<keyword evidence="4" id="KW-1185">Reference proteome</keyword>
<evidence type="ECO:0000256" key="1">
    <source>
        <dbReference type="SAM" id="SignalP"/>
    </source>
</evidence>
<dbReference type="EMBL" id="FIZX01000001">
    <property type="protein sequence ID" value="CZF77469.1"/>
    <property type="molecule type" value="Genomic_DNA"/>
</dbReference>
<dbReference type="Proteomes" id="UP000071641">
    <property type="component" value="Unassembled WGS sequence"/>
</dbReference>
<feature type="domain" description="Lysozyme inhibitor LprI-like N-terminal" evidence="2">
    <location>
        <begin position="31"/>
        <end position="127"/>
    </location>
</feature>
<dbReference type="Pfam" id="PF07007">
    <property type="entry name" value="LprI"/>
    <property type="match status" value="1"/>
</dbReference>
<organism evidence="3 4">
    <name type="scientific">Grimontia celer</name>
    <dbReference type="NCBI Taxonomy" id="1796497"/>
    <lineage>
        <taxon>Bacteria</taxon>
        <taxon>Pseudomonadati</taxon>
        <taxon>Pseudomonadota</taxon>
        <taxon>Gammaproteobacteria</taxon>
        <taxon>Vibrionales</taxon>
        <taxon>Vibrionaceae</taxon>
        <taxon>Grimontia</taxon>
    </lineage>
</organism>
<name>A0A128ESC0_9GAMM</name>
<protein>
    <recommendedName>
        <fullName evidence="2">Lysozyme inhibitor LprI-like N-terminal domain-containing protein</fullName>
    </recommendedName>
</protein>
<dbReference type="InterPro" id="IPR009739">
    <property type="entry name" value="LprI-like_N"/>
</dbReference>
<reference evidence="4" key="1">
    <citation type="submission" date="2016-02" db="EMBL/GenBank/DDBJ databases">
        <authorList>
            <person name="Rodrigo-Torres Lidia"/>
            <person name="Arahal R.David."/>
        </authorList>
    </citation>
    <scope>NUCLEOTIDE SEQUENCE [LARGE SCALE GENOMIC DNA]</scope>
    <source>
        <strain evidence="4">CECT 9029</strain>
    </source>
</reference>
<keyword evidence="1" id="KW-0732">Signal</keyword>
<dbReference type="STRING" id="1796497.GCE9029_00224"/>
<gene>
    <name evidence="3" type="ORF">GCE9029_00224</name>
</gene>
<dbReference type="RefSeq" id="WP_062660668.1">
    <property type="nucleotide sequence ID" value="NZ_FIZX01000001.1"/>
</dbReference>
<feature type="signal peptide" evidence="1">
    <location>
        <begin position="1"/>
        <end position="19"/>
    </location>
</feature>
<evidence type="ECO:0000313" key="3">
    <source>
        <dbReference type="EMBL" id="CZF77469.1"/>
    </source>
</evidence>
<accession>A0A128ESC0</accession>
<evidence type="ECO:0000313" key="4">
    <source>
        <dbReference type="Proteomes" id="UP000071641"/>
    </source>
</evidence>
<dbReference type="OrthoDB" id="5918544at2"/>
<dbReference type="AlphaFoldDB" id="A0A128ESC0"/>
<proteinExistence type="predicted"/>
<sequence length="139" mass="15345">MRKSWWVFVMLGLPLTAFAGKEHSALMACYKASETNVEVTACLDNHWKVAQDALNKTETALRAHFKKLDEVSSASDALPILTSSMEGFQYWRENQCKMVEASYASGSGSGQGYLNCMIELTNEQIIRLNSLMGVKGGAK</sequence>
<evidence type="ECO:0000259" key="2">
    <source>
        <dbReference type="Pfam" id="PF07007"/>
    </source>
</evidence>
<dbReference type="Gene3D" id="1.20.1270.180">
    <property type="match status" value="1"/>
</dbReference>